<gene>
    <name evidence="4" type="ORF">BCR36DRAFT_327781</name>
</gene>
<dbReference type="PANTHER" id="PTHR45834">
    <property type="entry name" value="RHO GUANINE NUCLEOTIDE EXCHANGE FACTOR 9-RELATED"/>
    <property type="match status" value="1"/>
</dbReference>
<evidence type="ECO:0000256" key="2">
    <source>
        <dbReference type="SAM" id="Phobius"/>
    </source>
</evidence>
<accession>A0A1Y1V969</accession>
<dbReference type="OrthoDB" id="1716625at2759"/>
<dbReference type="STRING" id="1754191.A0A1Y1V969"/>
<dbReference type="PROSITE" id="PS50010">
    <property type="entry name" value="DH_2"/>
    <property type="match status" value="1"/>
</dbReference>
<dbReference type="SUPFAM" id="SSF50729">
    <property type="entry name" value="PH domain-like"/>
    <property type="match status" value="1"/>
</dbReference>
<keyword evidence="5" id="KW-1185">Reference proteome</keyword>
<evidence type="ECO:0000313" key="4">
    <source>
        <dbReference type="EMBL" id="ORX49626.1"/>
    </source>
</evidence>
<evidence type="ECO:0000259" key="3">
    <source>
        <dbReference type="PROSITE" id="PS50010"/>
    </source>
</evidence>
<keyword evidence="1" id="KW-0175">Coiled coil</keyword>
<name>A0A1Y1V969_9FUNG</name>
<organism evidence="4 5">
    <name type="scientific">Piromyces finnis</name>
    <dbReference type="NCBI Taxonomy" id="1754191"/>
    <lineage>
        <taxon>Eukaryota</taxon>
        <taxon>Fungi</taxon>
        <taxon>Fungi incertae sedis</taxon>
        <taxon>Chytridiomycota</taxon>
        <taxon>Chytridiomycota incertae sedis</taxon>
        <taxon>Neocallimastigomycetes</taxon>
        <taxon>Neocallimastigales</taxon>
        <taxon>Neocallimastigaceae</taxon>
        <taxon>Piromyces</taxon>
    </lineage>
</organism>
<dbReference type="InterPro" id="IPR053086">
    <property type="entry name" value="RhoGEF_domain"/>
</dbReference>
<reference evidence="4 5" key="2">
    <citation type="submission" date="2016-08" db="EMBL/GenBank/DDBJ databases">
        <title>Pervasive Adenine N6-methylation of Active Genes in Fungi.</title>
        <authorList>
            <consortium name="DOE Joint Genome Institute"/>
            <person name="Mondo S.J."/>
            <person name="Dannebaum R.O."/>
            <person name="Kuo R.C."/>
            <person name="Labutti K."/>
            <person name="Haridas S."/>
            <person name="Kuo A."/>
            <person name="Salamov A."/>
            <person name="Ahrendt S.R."/>
            <person name="Lipzen A."/>
            <person name="Sullivan W."/>
            <person name="Andreopoulos W.B."/>
            <person name="Clum A."/>
            <person name="Lindquist E."/>
            <person name="Daum C."/>
            <person name="Ramamoorthy G.K."/>
            <person name="Gryganskyi A."/>
            <person name="Culley D."/>
            <person name="Magnuson J.K."/>
            <person name="James T.Y."/>
            <person name="O'Malley M.A."/>
            <person name="Stajich J.E."/>
            <person name="Spatafora J.W."/>
            <person name="Visel A."/>
            <person name="Grigoriev I.V."/>
        </authorList>
    </citation>
    <scope>NUCLEOTIDE SEQUENCE [LARGE SCALE GENOMIC DNA]</scope>
    <source>
        <strain evidence="5">finn</strain>
    </source>
</reference>
<dbReference type="InterPro" id="IPR001331">
    <property type="entry name" value="GDS_CDC24_CS"/>
</dbReference>
<feature type="coiled-coil region" evidence="1">
    <location>
        <begin position="405"/>
        <end position="488"/>
    </location>
</feature>
<keyword evidence="2" id="KW-0812">Transmembrane</keyword>
<evidence type="ECO:0000256" key="1">
    <source>
        <dbReference type="SAM" id="Coils"/>
    </source>
</evidence>
<feature type="domain" description="DH" evidence="3">
    <location>
        <begin position="81"/>
        <end position="263"/>
    </location>
</feature>
<sequence>MEVQSEELSPIENISLKGELNKDDSEFIGDMDQMKPTQENNKKLESIEFINGPAKLKKKWVDFIGGQNVVDSMELSKNDIKRQEIIYEMIDTERDYVNDLSIIIELYIQPLKNSNILTKKDLNTLFSNIEQIYGVNKELLSLFEERQQKNAYVDEIGDIWLTMNEYLKIYLLYCSNYAYALTKLENLKSSKSFSKFLNTQFQRPESRFLQLDSFLIKPVQRICKYPLLLKELIKYTSKSNKDYNNLKNGYEKLQTVVNVVNGASKVVEAIYYLIDFQSRFNPKISIVSPSRKIKYKCEITIYTKKTISPTQQLFSQDLLNSNHGIEKKKRLLYIFNDMIIIAKSLSQEPDKLERGKLKLIEKRDFSDVKIDSNSETEDKDQDMENTIEISFSNPDALNIIFCESIDEKTELLNQLTSSLKEYQTTSSRTNPKVVKRLPSEKVYTMISNMSQDIPDLENEINSQQKEKEEDKEEKIEEEEEKIEALSTLSEDKDFSLKEKILIGIICTGMIIIALSVVILSLIICDYIQPYINYIYIGLSIAFIVMKYKKEKGKLK</sequence>
<dbReference type="Pfam" id="PF00621">
    <property type="entry name" value="RhoGEF"/>
    <property type="match status" value="1"/>
</dbReference>
<dbReference type="SMART" id="SM00325">
    <property type="entry name" value="RhoGEF"/>
    <property type="match status" value="1"/>
</dbReference>
<dbReference type="InterPro" id="IPR011993">
    <property type="entry name" value="PH-like_dom_sf"/>
</dbReference>
<proteinExistence type="predicted"/>
<evidence type="ECO:0000313" key="5">
    <source>
        <dbReference type="Proteomes" id="UP000193719"/>
    </source>
</evidence>
<feature type="transmembrane region" description="Helical" evidence="2">
    <location>
        <begin position="500"/>
        <end position="523"/>
    </location>
</feature>
<dbReference type="Gene3D" id="2.30.29.30">
    <property type="entry name" value="Pleckstrin-homology domain (PH domain)/Phosphotyrosine-binding domain (PTB)"/>
    <property type="match status" value="1"/>
</dbReference>
<dbReference type="SUPFAM" id="SSF48065">
    <property type="entry name" value="DBL homology domain (DH-domain)"/>
    <property type="match status" value="1"/>
</dbReference>
<keyword evidence="2" id="KW-0472">Membrane</keyword>
<dbReference type="EMBL" id="MCFH01000023">
    <property type="protein sequence ID" value="ORX49626.1"/>
    <property type="molecule type" value="Genomic_DNA"/>
</dbReference>
<dbReference type="InterPro" id="IPR000219">
    <property type="entry name" value="DH_dom"/>
</dbReference>
<protein>
    <submittedName>
        <fullName evidence="4">Dbl homology domain-containing protein</fullName>
    </submittedName>
</protein>
<feature type="transmembrane region" description="Helical" evidence="2">
    <location>
        <begin position="529"/>
        <end position="547"/>
    </location>
</feature>
<feature type="non-terminal residue" evidence="4">
    <location>
        <position position="555"/>
    </location>
</feature>
<reference evidence="4 5" key="1">
    <citation type="submission" date="2016-08" db="EMBL/GenBank/DDBJ databases">
        <title>Genomes of anaerobic fungi encode conserved fungal cellulosomes for biomass hydrolysis.</title>
        <authorList>
            <consortium name="DOE Joint Genome Institute"/>
            <person name="Haitjema C.H."/>
            <person name="Gilmore S.P."/>
            <person name="Henske J.K."/>
            <person name="Solomon K.V."/>
            <person name="De Groot R."/>
            <person name="Kuo A."/>
            <person name="Mondo S.J."/>
            <person name="Salamov A.A."/>
            <person name="Labutti K."/>
            <person name="Zhao Z."/>
            <person name="Chiniquy J."/>
            <person name="Barry K."/>
            <person name="Brewer H.M."/>
            <person name="Purvine S.O."/>
            <person name="Wright A.T."/>
            <person name="Boxma B."/>
            <person name="Van Alen T."/>
            <person name="Hackstein J.H."/>
            <person name="Baker S.E."/>
            <person name="Grigoriev I.V."/>
            <person name="O'Malley M.A."/>
        </authorList>
    </citation>
    <scope>NUCLEOTIDE SEQUENCE [LARGE SCALE GENOMIC DNA]</scope>
    <source>
        <strain evidence="5">finn</strain>
    </source>
</reference>
<dbReference type="PROSITE" id="PS00741">
    <property type="entry name" value="DH_1"/>
    <property type="match status" value="1"/>
</dbReference>
<comment type="caution">
    <text evidence="4">The sequence shown here is derived from an EMBL/GenBank/DDBJ whole genome shotgun (WGS) entry which is preliminary data.</text>
</comment>
<dbReference type="PANTHER" id="PTHR45834:SF3">
    <property type="entry name" value="RHO GUANINE NUCLEOTIDE EXCHANGE FACTOR 3, ISOFORM L"/>
    <property type="match status" value="1"/>
</dbReference>
<dbReference type="CDD" id="cd00160">
    <property type="entry name" value="RhoGEF"/>
    <property type="match status" value="1"/>
</dbReference>
<dbReference type="GO" id="GO:0005829">
    <property type="term" value="C:cytosol"/>
    <property type="evidence" value="ECO:0007669"/>
    <property type="project" value="TreeGrafter"/>
</dbReference>
<dbReference type="GO" id="GO:0005085">
    <property type="term" value="F:guanyl-nucleotide exchange factor activity"/>
    <property type="evidence" value="ECO:0007669"/>
    <property type="project" value="InterPro"/>
</dbReference>
<keyword evidence="2" id="KW-1133">Transmembrane helix</keyword>
<dbReference type="GO" id="GO:0035556">
    <property type="term" value="P:intracellular signal transduction"/>
    <property type="evidence" value="ECO:0007669"/>
    <property type="project" value="InterPro"/>
</dbReference>
<dbReference type="Proteomes" id="UP000193719">
    <property type="component" value="Unassembled WGS sequence"/>
</dbReference>
<dbReference type="AlphaFoldDB" id="A0A1Y1V969"/>
<dbReference type="Gene3D" id="1.20.900.10">
    <property type="entry name" value="Dbl homology (DH) domain"/>
    <property type="match status" value="1"/>
</dbReference>
<dbReference type="InterPro" id="IPR035899">
    <property type="entry name" value="DBL_dom_sf"/>
</dbReference>